<dbReference type="InterPro" id="IPR049362">
    <property type="entry name" value="TTI1_rpt"/>
</dbReference>
<feature type="region of interest" description="Disordered" evidence="1">
    <location>
        <begin position="137"/>
        <end position="174"/>
    </location>
</feature>
<dbReference type="InterPro" id="IPR057567">
    <property type="entry name" value="TPR_TTI1_C"/>
</dbReference>
<feature type="compositionally biased region" description="Basic and acidic residues" evidence="1">
    <location>
        <begin position="194"/>
        <end position="203"/>
    </location>
</feature>
<keyword evidence="4" id="KW-1185">Reference proteome</keyword>
<name>A0A9W9TT23_9EURO</name>
<feature type="region of interest" description="Disordered" evidence="1">
    <location>
        <begin position="273"/>
        <end position="297"/>
    </location>
</feature>
<dbReference type="SUPFAM" id="SSF48371">
    <property type="entry name" value="ARM repeat"/>
    <property type="match status" value="1"/>
</dbReference>
<dbReference type="AlphaFoldDB" id="A0A9W9TT23"/>
<dbReference type="Pfam" id="PF24181">
    <property type="entry name" value="TPR_TTI1_C"/>
    <property type="match status" value="1"/>
</dbReference>
<dbReference type="InterPro" id="IPR052587">
    <property type="entry name" value="TELO2-interacting_protein_1"/>
</dbReference>
<evidence type="ECO:0000313" key="4">
    <source>
        <dbReference type="Proteomes" id="UP001150941"/>
    </source>
</evidence>
<feature type="compositionally biased region" description="Low complexity" evidence="1">
    <location>
        <begin position="361"/>
        <end position="370"/>
    </location>
</feature>
<proteinExistence type="predicted"/>
<feature type="compositionally biased region" description="Basic and acidic residues" evidence="1">
    <location>
        <begin position="144"/>
        <end position="157"/>
    </location>
</feature>
<dbReference type="Pfam" id="PF21547">
    <property type="entry name" value="TTI1"/>
    <property type="match status" value="1"/>
</dbReference>
<dbReference type="EMBL" id="JAPQKS010000003">
    <property type="protein sequence ID" value="KAJ5238494.1"/>
    <property type="molecule type" value="Genomic_DNA"/>
</dbReference>
<dbReference type="OrthoDB" id="6781668at2759"/>
<feature type="compositionally biased region" description="Polar residues" evidence="1">
    <location>
        <begin position="275"/>
        <end position="292"/>
    </location>
</feature>
<evidence type="ECO:0000313" key="3">
    <source>
        <dbReference type="EMBL" id="KAJ5238494.1"/>
    </source>
</evidence>
<protein>
    <submittedName>
        <fullName evidence="3">Armadillo-like helical</fullName>
    </submittedName>
</protein>
<evidence type="ECO:0000259" key="2">
    <source>
        <dbReference type="Pfam" id="PF24181"/>
    </source>
</evidence>
<dbReference type="InterPro" id="IPR016024">
    <property type="entry name" value="ARM-type_fold"/>
</dbReference>
<reference evidence="3" key="1">
    <citation type="submission" date="2022-11" db="EMBL/GenBank/DDBJ databases">
        <authorList>
            <person name="Petersen C."/>
        </authorList>
    </citation>
    <scope>NUCLEOTIDE SEQUENCE</scope>
    <source>
        <strain evidence="3">IBT 19713</strain>
    </source>
</reference>
<organism evidence="3 4">
    <name type="scientific">Penicillium chermesinum</name>
    <dbReference type="NCBI Taxonomy" id="63820"/>
    <lineage>
        <taxon>Eukaryota</taxon>
        <taxon>Fungi</taxon>
        <taxon>Dikarya</taxon>
        <taxon>Ascomycota</taxon>
        <taxon>Pezizomycotina</taxon>
        <taxon>Eurotiomycetes</taxon>
        <taxon>Eurotiomycetidae</taxon>
        <taxon>Eurotiales</taxon>
        <taxon>Aspergillaceae</taxon>
        <taxon>Penicillium</taxon>
    </lineage>
</organism>
<dbReference type="GO" id="GO:0005737">
    <property type="term" value="C:cytoplasm"/>
    <property type="evidence" value="ECO:0007669"/>
    <property type="project" value="TreeGrafter"/>
</dbReference>
<comment type="caution">
    <text evidence="3">The sequence shown here is derived from an EMBL/GenBank/DDBJ whole genome shotgun (WGS) entry which is preliminary data.</text>
</comment>
<dbReference type="RefSeq" id="XP_058331413.1">
    <property type="nucleotide sequence ID" value="XM_058472410.1"/>
</dbReference>
<reference evidence="3" key="2">
    <citation type="journal article" date="2023" name="IMA Fungus">
        <title>Comparative genomic study of the Penicillium genus elucidates a diverse pangenome and 15 lateral gene transfer events.</title>
        <authorList>
            <person name="Petersen C."/>
            <person name="Sorensen T."/>
            <person name="Nielsen M.R."/>
            <person name="Sondergaard T.E."/>
            <person name="Sorensen J.L."/>
            <person name="Fitzpatrick D.A."/>
            <person name="Frisvad J.C."/>
            <person name="Nielsen K.L."/>
        </authorList>
    </citation>
    <scope>NUCLEOTIDE SEQUENCE</scope>
    <source>
        <strain evidence="3">IBT 19713</strain>
    </source>
</reference>
<feature type="region of interest" description="Disordered" evidence="1">
    <location>
        <begin position="351"/>
        <end position="377"/>
    </location>
</feature>
<dbReference type="PANTHER" id="PTHR18460:SF3">
    <property type="entry name" value="TELO2-INTERACTING PROTEIN 1 HOMOLOG"/>
    <property type="match status" value="1"/>
</dbReference>
<feature type="region of interest" description="Disordered" evidence="1">
    <location>
        <begin position="184"/>
        <end position="203"/>
    </location>
</feature>
<gene>
    <name evidence="3" type="ORF">N7468_003113</name>
</gene>
<dbReference type="GeneID" id="83199713"/>
<feature type="domain" description="TTI1 C-terminal TPR" evidence="2">
    <location>
        <begin position="150"/>
        <end position="265"/>
    </location>
</feature>
<dbReference type="Proteomes" id="UP001150941">
    <property type="component" value="Unassembled WGS sequence"/>
</dbReference>
<sequence length="527" mass="58919">MTCLNILTKACNYPDTSTMIIENADYLVNSVSLKLNTFNVSPYPPQVLFMMVKLCGANLIPYLDDVIDSIFGIIDLYHGYPKLVEMLFKTLAAIVEEGSKKQSLLTIDDGRENGPHDHRKGQYERLSVSTLAAEIASRKAQRAKHTEEEANIDEKIPHPQKPWSETYEKPPAEPETIEELLNQADSDEPLPPPKEPEDTEKPLSKTHSLLIHIVKSIPSHLSSPSPYLRRSLLGILINILPTLSQNENSFLPLINDLWPAVASRIVFPTSLGDDTPSSSSLMTRSIPTSNKSTRPDPHAFQEETFVITTACQAIEAMCKGAGDFMASRVDPEFPRWERLYNRAWTQVRADAEAANERQARARQQSRPTARSPIQPVELEPNTASNLVLTSSLALSPTAGGAGPRAFTPHHALWRALISLFLTVLTRVRLPLETGDRICEMLGAWIALFVGPDYYFSRPEVAGDEQRSMLAEVDGAIQAMETWNSDLTWFIFMQQRHALRNERHVPKRMDAVSLEIGGEVLRFAEVAF</sequence>
<evidence type="ECO:0000256" key="1">
    <source>
        <dbReference type="SAM" id="MobiDB-lite"/>
    </source>
</evidence>
<accession>A0A9W9TT23</accession>
<dbReference type="PANTHER" id="PTHR18460">
    <property type="entry name" value="TEL2 INTERACTING PROTEIN 1 TTI1 FAMILY MEMBER"/>
    <property type="match status" value="1"/>
</dbReference>